<reference evidence="1" key="1">
    <citation type="journal article" date="2015" name="Nature">
        <title>Complex archaea that bridge the gap between prokaryotes and eukaryotes.</title>
        <authorList>
            <person name="Spang A."/>
            <person name="Saw J.H."/>
            <person name="Jorgensen S.L."/>
            <person name="Zaremba-Niedzwiedzka K."/>
            <person name="Martijn J."/>
            <person name="Lind A.E."/>
            <person name="van Eijk R."/>
            <person name="Schleper C."/>
            <person name="Guy L."/>
            <person name="Ettema T.J."/>
        </authorList>
    </citation>
    <scope>NUCLEOTIDE SEQUENCE</scope>
</reference>
<organism evidence="1">
    <name type="scientific">marine sediment metagenome</name>
    <dbReference type="NCBI Taxonomy" id="412755"/>
    <lineage>
        <taxon>unclassified sequences</taxon>
        <taxon>metagenomes</taxon>
        <taxon>ecological metagenomes</taxon>
    </lineage>
</organism>
<proteinExistence type="predicted"/>
<gene>
    <name evidence="1" type="ORF">LCGC14_1967080</name>
</gene>
<name>A0A0F9FD67_9ZZZZ</name>
<evidence type="ECO:0000313" key="1">
    <source>
        <dbReference type="EMBL" id="KKL84198.1"/>
    </source>
</evidence>
<protein>
    <submittedName>
        <fullName evidence="1">Uncharacterized protein</fullName>
    </submittedName>
</protein>
<dbReference type="AlphaFoldDB" id="A0A0F9FD67"/>
<accession>A0A0F9FD67</accession>
<dbReference type="EMBL" id="LAZR01021768">
    <property type="protein sequence ID" value="KKL84198.1"/>
    <property type="molecule type" value="Genomic_DNA"/>
</dbReference>
<sequence length="58" mass="6702">SKTIEMPVGRIMRDATLYVHVTGVRVWCWRLWLTRQIIHFGVWVSGMRGNVKVSSDDG</sequence>
<feature type="non-terminal residue" evidence="1">
    <location>
        <position position="1"/>
    </location>
</feature>
<comment type="caution">
    <text evidence="1">The sequence shown here is derived from an EMBL/GenBank/DDBJ whole genome shotgun (WGS) entry which is preliminary data.</text>
</comment>